<sequence>MSHKTYNDKWRHAVEDLKELLQLEQDCAVPAPTTRAEAAAIYPKLARLYVRYIVVINAIEDCEHYLTHPQKRMHVRRVLETLLVRLLKLKQAVIASSPREGSPHLFVADVLSYLDLCPEEALLRLPRYLKEDTATADEWSVKMQKLAYWASTLRADALRASKAATRIQAAWRGWSCRCRVKKMRAKTLVSWGLDFLDSGESSSEEGEKRLLTQVLASRKLFQVQAEKAHNAALESQRAWLRQNLGSELKRERFNEGREWMLEFRRQVGSFPVSLSDRTRDFSGVPPPPPDFRAYKVGMPGAKKKAQAKPKAKPEAAKKAGAGQNKAPKDVQTQEEAPEKSTLEDLQDLLTEFEKTWARYSCSLEQEQTPDRALTHAALLPQIESEVSTEVDDLLRQELSRLRLHFDLVKEKPAKKGGKKGSRQKGRTKQKKAKCCNAMKIVGPPEDIFPDLVKDGILKAIQPANLKDFIGSFPAMPVPTGEFLPAPNAWQIKQFLTEQIILPLASTRIREKTPFPARSLLLYGPPGAGKSLLARIIATEAGALFFDLSPKTIENLYVHPKTGASLMVHKTFLCAQHHAPAVIYIDEVDEVFMAKKGAAGKKKGKPGADAPQQSTAWRIREQLKVHLSLVKKAGEPLSACDRLLVIGCTSRPFAERVDQKGMAAFFDHKLWVDFPNYETRRMIWEALLKKKHAKTSVVDAARLATLAEMTEGYSAGVLEAAAEHVLVEPRVSRLAEEPVQPEEMVSALSRLPYCWPEDWLQFREFDFVATGEKARVATRKAQADAEKASAEKAKRAKN</sequence>
<dbReference type="Pfam" id="PF00004">
    <property type="entry name" value="AAA"/>
    <property type="match status" value="1"/>
</dbReference>
<dbReference type="Pfam" id="PF00612">
    <property type="entry name" value="IQ"/>
    <property type="match status" value="1"/>
</dbReference>
<evidence type="ECO:0000313" key="4">
    <source>
        <dbReference type="Proteomes" id="UP000224006"/>
    </source>
</evidence>
<comment type="caution">
    <text evidence="3">The sequence shown here is derived from an EMBL/GenBank/DDBJ whole genome shotgun (WGS) entry which is preliminary data.</text>
</comment>
<keyword evidence="4" id="KW-1185">Reference proteome</keyword>
<dbReference type="CDD" id="cd23767">
    <property type="entry name" value="IQCD"/>
    <property type="match status" value="1"/>
</dbReference>
<proteinExistence type="predicted"/>
<dbReference type="InterPro" id="IPR000048">
    <property type="entry name" value="IQ_motif_EF-hand-BS"/>
</dbReference>
<dbReference type="Gene3D" id="1.20.5.190">
    <property type="match status" value="1"/>
</dbReference>
<feature type="domain" description="AAA+ ATPase" evidence="2">
    <location>
        <begin position="515"/>
        <end position="675"/>
    </location>
</feature>
<dbReference type="VEuPathDB" id="ToxoDB:BESB_016320"/>
<dbReference type="STRING" id="94643.A0A2A9M528"/>
<dbReference type="OrthoDB" id="3046016at2759"/>
<feature type="region of interest" description="Disordered" evidence="1">
    <location>
        <begin position="277"/>
        <end position="344"/>
    </location>
</feature>
<dbReference type="SMART" id="SM00382">
    <property type="entry name" value="AAA"/>
    <property type="match status" value="1"/>
</dbReference>
<gene>
    <name evidence="3" type="ORF">BESB_016320</name>
</gene>
<reference evidence="3 4" key="1">
    <citation type="submission" date="2017-09" db="EMBL/GenBank/DDBJ databases">
        <title>Genome sequencing of Besnoitia besnoiti strain Bb-Ger1.</title>
        <authorList>
            <person name="Schares G."/>
            <person name="Venepally P."/>
            <person name="Lorenzi H.A."/>
        </authorList>
    </citation>
    <scope>NUCLEOTIDE SEQUENCE [LARGE SCALE GENOMIC DNA]</scope>
    <source>
        <strain evidence="3 4">Bb-Ger1</strain>
    </source>
</reference>
<dbReference type="GO" id="GO:0005524">
    <property type="term" value="F:ATP binding"/>
    <property type="evidence" value="ECO:0007669"/>
    <property type="project" value="InterPro"/>
</dbReference>
<dbReference type="PANTHER" id="PTHR14690">
    <property type="entry name" value="IQ MOTIF CONTAINING WITH AAA DOMAIN 1"/>
    <property type="match status" value="1"/>
</dbReference>
<dbReference type="SMART" id="SM00015">
    <property type="entry name" value="IQ"/>
    <property type="match status" value="1"/>
</dbReference>
<dbReference type="PANTHER" id="PTHR14690:SF0">
    <property type="entry name" value="IQ MOTIF CONTAINING WITH AAA DOMAIN 1"/>
    <property type="match status" value="1"/>
</dbReference>
<dbReference type="EMBL" id="NWUJ01000011">
    <property type="protein sequence ID" value="PFH32314.1"/>
    <property type="molecule type" value="Genomic_DNA"/>
</dbReference>
<evidence type="ECO:0000256" key="1">
    <source>
        <dbReference type="SAM" id="MobiDB-lite"/>
    </source>
</evidence>
<dbReference type="InterPro" id="IPR052267">
    <property type="entry name" value="N-DRC_Component"/>
</dbReference>
<feature type="compositionally biased region" description="Basic residues" evidence="1">
    <location>
        <begin position="301"/>
        <end position="310"/>
    </location>
</feature>
<dbReference type="InterPro" id="IPR003959">
    <property type="entry name" value="ATPase_AAA_core"/>
</dbReference>
<dbReference type="InterPro" id="IPR003593">
    <property type="entry name" value="AAA+_ATPase"/>
</dbReference>
<dbReference type="RefSeq" id="XP_029216323.1">
    <property type="nucleotide sequence ID" value="XM_029360347.1"/>
</dbReference>
<organism evidence="3 4">
    <name type="scientific">Besnoitia besnoiti</name>
    <name type="common">Apicomplexan protozoan</name>
    <dbReference type="NCBI Taxonomy" id="94643"/>
    <lineage>
        <taxon>Eukaryota</taxon>
        <taxon>Sar</taxon>
        <taxon>Alveolata</taxon>
        <taxon>Apicomplexa</taxon>
        <taxon>Conoidasida</taxon>
        <taxon>Coccidia</taxon>
        <taxon>Eucoccidiorida</taxon>
        <taxon>Eimeriorina</taxon>
        <taxon>Sarcocystidae</taxon>
        <taxon>Besnoitia</taxon>
    </lineage>
</organism>
<name>A0A2A9M528_BESBE</name>
<feature type="region of interest" description="Disordered" evidence="1">
    <location>
        <begin position="778"/>
        <end position="797"/>
    </location>
</feature>
<feature type="compositionally biased region" description="Basic and acidic residues" evidence="1">
    <location>
        <begin position="780"/>
        <end position="797"/>
    </location>
</feature>
<dbReference type="GO" id="GO:0016887">
    <property type="term" value="F:ATP hydrolysis activity"/>
    <property type="evidence" value="ECO:0007669"/>
    <property type="project" value="InterPro"/>
</dbReference>
<evidence type="ECO:0000313" key="3">
    <source>
        <dbReference type="EMBL" id="PFH32314.1"/>
    </source>
</evidence>
<dbReference type="Proteomes" id="UP000224006">
    <property type="component" value="Chromosome X"/>
</dbReference>
<dbReference type="InterPro" id="IPR027417">
    <property type="entry name" value="P-loop_NTPase"/>
</dbReference>
<dbReference type="Gene3D" id="1.10.8.60">
    <property type="match status" value="1"/>
</dbReference>
<evidence type="ECO:0000259" key="2">
    <source>
        <dbReference type="SMART" id="SM00382"/>
    </source>
</evidence>
<dbReference type="AlphaFoldDB" id="A0A2A9M528"/>
<protein>
    <submittedName>
        <fullName evidence="3">ATPase, AAA family protein</fullName>
    </submittedName>
</protein>
<accession>A0A2A9M528</accession>
<dbReference type="PROSITE" id="PS50096">
    <property type="entry name" value="IQ"/>
    <property type="match status" value="1"/>
</dbReference>
<dbReference type="GeneID" id="40306693"/>
<dbReference type="Gene3D" id="3.40.50.300">
    <property type="entry name" value="P-loop containing nucleotide triphosphate hydrolases"/>
    <property type="match status" value="1"/>
</dbReference>
<dbReference type="KEGG" id="bbes:BESB_016320"/>
<dbReference type="SUPFAM" id="SSF52540">
    <property type="entry name" value="P-loop containing nucleoside triphosphate hydrolases"/>
    <property type="match status" value="1"/>
</dbReference>